<evidence type="ECO:0000256" key="2">
    <source>
        <dbReference type="ARBA" id="ARBA00023125"/>
    </source>
</evidence>
<dbReference type="Pfam" id="PF17754">
    <property type="entry name" value="TetR_C_14"/>
    <property type="match status" value="1"/>
</dbReference>
<proteinExistence type="predicted"/>
<dbReference type="InterPro" id="IPR001647">
    <property type="entry name" value="HTH_TetR"/>
</dbReference>
<evidence type="ECO:0000313" key="6">
    <source>
        <dbReference type="EMBL" id="SNX97468.1"/>
    </source>
</evidence>
<evidence type="ECO:0000256" key="3">
    <source>
        <dbReference type="ARBA" id="ARBA00023163"/>
    </source>
</evidence>
<dbReference type="InterPro" id="IPR009057">
    <property type="entry name" value="Homeodomain-like_sf"/>
</dbReference>
<dbReference type="Proteomes" id="UP000219514">
    <property type="component" value="Unassembled WGS sequence"/>
</dbReference>
<accession>A0A285EEC5</accession>
<dbReference type="InterPro" id="IPR041347">
    <property type="entry name" value="MftR_C"/>
</dbReference>
<dbReference type="RefSeq" id="WP_097207438.1">
    <property type="nucleotide sequence ID" value="NZ_JACHXB010000006.1"/>
</dbReference>
<evidence type="ECO:0000313" key="7">
    <source>
        <dbReference type="Proteomes" id="UP000219514"/>
    </source>
</evidence>
<name>A0A285EEC5_9ACTN</name>
<dbReference type="GO" id="GO:0003700">
    <property type="term" value="F:DNA-binding transcription factor activity"/>
    <property type="evidence" value="ECO:0007669"/>
    <property type="project" value="TreeGrafter"/>
</dbReference>
<dbReference type="PROSITE" id="PS01081">
    <property type="entry name" value="HTH_TETR_1"/>
    <property type="match status" value="1"/>
</dbReference>
<dbReference type="AlphaFoldDB" id="A0A285EEC5"/>
<keyword evidence="3" id="KW-0804">Transcription</keyword>
<reference evidence="6 7" key="1">
    <citation type="submission" date="2017-09" db="EMBL/GenBank/DDBJ databases">
        <authorList>
            <person name="Ehlers B."/>
            <person name="Leendertz F.H."/>
        </authorList>
    </citation>
    <scope>NUCLEOTIDE SEQUENCE [LARGE SCALE GENOMIC DNA]</scope>
    <source>
        <strain evidence="6 7">DSM 46844</strain>
    </source>
</reference>
<feature type="domain" description="HTH tetR-type" evidence="5">
    <location>
        <begin position="13"/>
        <end position="73"/>
    </location>
</feature>
<evidence type="ECO:0000259" key="5">
    <source>
        <dbReference type="PROSITE" id="PS50977"/>
    </source>
</evidence>
<keyword evidence="1" id="KW-0805">Transcription regulation</keyword>
<dbReference type="PANTHER" id="PTHR30055:SF238">
    <property type="entry name" value="MYCOFACTOCIN BIOSYNTHESIS TRANSCRIPTIONAL REGULATOR MFTR-RELATED"/>
    <property type="match status" value="1"/>
</dbReference>
<dbReference type="Gene3D" id="1.10.357.10">
    <property type="entry name" value="Tetracycline Repressor, domain 2"/>
    <property type="match status" value="1"/>
</dbReference>
<protein>
    <submittedName>
        <fullName evidence="6">Transcriptional regulator, TetR family</fullName>
    </submittedName>
</protein>
<dbReference type="Gene3D" id="1.10.10.60">
    <property type="entry name" value="Homeodomain-like"/>
    <property type="match status" value="1"/>
</dbReference>
<dbReference type="PANTHER" id="PTHR30055">
    <property type="entry name" value="HTH-TYPE TRANSCRIPTIONAL REGULATOR RUTR"/>
    <property type="match status" value="1"/>
</dbReference>
<dbReference type="PROSITE" id="PS50977">
    <property type="entry name" value="HTH_TETR_2"/>
    <property type="match status" value="1"/>
</dbReference>
<sequence>MTEPHDHRARRRQATHRRIYTTAMRLFTEHGYDAVTVGHIAAASKVSVPTFYDHFPSKEHIVLPMPEPGEVQQALAAQPEGLSIAERMRVGILAWLGSFQGPDRDELLERWRIVVTTPGLRTRAATFERATAEMVLDVVQPDDRAVVPDVVVNASLSAYTQILVRWAEGEGKVPLEDVAEQVLAALRQL</sequence>
<keyword evidence="2 4" id="KW-0238">DNA-binding</keyword>
<dbReference type="Pfam" id="PF00440">
    <property type="entry name" value="TetR_N"/>
    <property type="match status" value="1"/>
</dbReference>
<dbReference type="PRINTS" id="PR00455">
    <property type="entry name" value="HTHTETR"/>
</dbReference>
<dbReference type="SUPFAM" id="SSF46689">
    <property type="entry name" value="Homeodomain-like"/>
    <property type="match status" value="1"/>
</dbReference>
<dbReference type="OrthoDB" id="956698at2"/>
<gene>
    <name evidence="6" type="ORF">SAMN06893097_107109</name>
</gene>
<organism evidence="6 7">
    <name type="scientific">Geodermatophilus sabuli</name>
    <dbReference type="NCBI Taxonomy" id="1564158"/>
    <lineage>
        <taxon>Bacteria</taxon>
        <taxon>Bacillati</taxon>
        <taxon>Actinomycetota</taxon>
        <taxon>Actinomycetes</taxon>
        <taxon>Geodermatophilales</taxon>
        <taxon>Geodermatophilaceae</taxon>
        <taxon>Geodermatophilus</taxon>
    </lineage>
</organism>
<keyword evidence="7" id="KW-1185">Reference proteome</keyword>
<dbReference type="InterPro" id="IPR023772">
    <property type="entry name" value="DNA-bd_HTH_TetR-type_CS"/>
</dbReference>
<evidence type="ECO:0000256" key="4">
    <source>
        <dbReference type="PROSITE-ProRule" id="PRU00335"/>
    </source>
</evidence>
<feature type="DNA-binding region" description="H-T-H motif" evidence="4">
    <location>
        <begin position="36"/>
        <end position="55"/>
    </location>
</feature>
<evidence type="ECO:0000256" key="1">
    <source>
        <dbReference type="ARBA" id="ARBA00023015"/>
    </source>
</evidence>
<dbReference type="GO" id="GO:0000976">
    <property type="term" value="F:transcription cis-regulatory region binding"/>
    <property type="evidence" value="ECO:0007669"/>
    <property type="project" value="TreeGrafter"/>
</dbReference>
<dbReference type="EMBL" id="OBDO01000007">
    <property type="protein sequence ID" value="SNX97468.1"/>
    <property type="molecule type" value="Genomic_DNA"/>
</dbReference>
<dbReference type="InterPro" id="IPR050109">
    <property type="entry name" value="HTH-type_TetR-like_transc_reg"/>
</dbReference>